<dbReference type="GeneID" id="37024884"/>
<dbReference type="EMBL" id="KZ819608">
    <property type="protein sequence ID" value="PWN31462.1"/>
    <property type="molecule type" value="Genomic_DNA"/>
</dbReference>
<dbReference type="RefSeq" id="XP_025351764.1">
    <property type="nucleotide sequence ID" value="XM_025503103.1"/>
</dbReference>
<evidence type="ECO:0000256" key="1">
    <source>
        <dbReference type="SAM" id="MobiDB-lite"/>
    </source>
</evidence>
<name>A0A316V1W8_9BASI</name>
<feature type="compositionally biased region" description="Polar residues" evidence="1">
    <location>
        <begin position="117"/>
        <end position="134"/>
    </location>
</feature>
<keyword evidence="3" id="KW-1185">Reference proteome</keyword>
<evidence type="ECO:0000313" key="2">
    <source>
        <dbReference type="EMBL" id="PWN31462.1"/>
    </source>
</evidence>
<proteinExistence type="predicted"/>
<gene>
    <name evidence="2" type="ORF">FA14DRAFT_94237</name>
</gene>
<dbReference type="InParanoid" id="A0A316V1W8"/>
<protein>
    <submittedName>
        <fullName evidence="2">Uncharacterized protein</fullName>
    </submittedName>
</protein>
<sequence length="213" mass="24210">MLQVATEEMVQVSKQDATQNSSRGCFKCSTDSVKRLLQMPHRVHQKSAEQSQQKKWYKSQQKKWCKSQQKKWCKSQHKMPHRIHHSMPHRIHQETAPDAIQNSSRVSVAISSGEMVQDSTQDATQNSSQNATQKSSRDCSGCHTEFIKRLQSSLNRRNGTLDINNCLSSAVFSHAPTSHFLTASPSDIRSTLPKKFIVICWVEVRSIKSGKLF</sequence>
<organism evidence="2 3">
    <name type="scientific">Meira miltonrushii</name>
    <dbReference type="NCBI Taxonomy" id="1280837"/>
    <lineage>
        <taxon>Eukaryota</taxon>
        <taxon>Fungi</taxon>
        <taxon>Dikarya</taxon>
        <taxon>Basidiomycota</taxon>
        <taxon>Ustilaginomycotina</taxon>
        <taxon>Exobasidiomycetes</taxon>
        <taxon>Exobasidiales</taxon>
        <taxon>Brachybasidiaceae</taxon>
        <taxon>Meira</taxon>
    </lineage>
</organism>
<evidence type="ECO:0000313" key="3">
    <source>
        <dbReference type="Proteomes" id="UP000245771"/>
    </source>
</evidence>
<accession>A0A316V1W8</accession>
<dbReference type="Proteomes" id="UP000245771">
    <property type="component" value="Unassembled WGS sequence"/>
</dbReference>
<reference evidence="2 3" key="1">
    <citation type="journal article" date="2018" name="Mol. Biol. Evol.">
        <title>Broad Genomic Sampling Reveals a Smut Pathogenic Ancestry of the Fungal Clade Ustilaginomycotina.</title>
        <authorList>
            <person name="Kijpornyongpan T."/>
            <person name="Mondo S.J."/>
            <person name="Barry K."/>
            <person name="Sandor L."/>
            <person name="Lee J."/>
            <person name="Lipzen A."/>
            <person name="Pangilinan J."/>
            <person name="LaButti K."/>
            <person name="Hainaut M."/>
            <person name="Henrissat B."/>
            <person name="Grigoriev I.V."/>
            <person name="Spatafora J.W."/>
            <person name="Aime M.C."/>
        </authorList>
    </citation>
    <scope>NUCLEOTIDE SEQUENCE [LARGE SCALE GENOMIC DNA]</scope>
    <source>
        <strain evidence="2 3">MCA 3882</strain>
    </source>
</reference>
<feature type="region of interest" description="Disordered" evidence="1">
    <location>
        <begin position="114"/>
        <end position="139"/>
    </location>
</feature>
<dbReference type="AlphaFoldDB" id="A0A316V1W8"/>